<reference evidence="2 3" key="1">
    <citation type="journal article" date="2019" name="Int. J. Syst. Evol. Microbiol.">
        <title>The Global Catalogue of Microorganisms (GCM) 10K type strain sequencing project: providing services to taxonomists for standard genome sequencing and annotation.</title>
        <authorList>
            <consortium name="The Broad Institute Genomics Platform"/>
            <consortium name="The Broad Institute Genome Sequencing Center for Infectious Disease"/>
            <person name="Wu L."/>
            <person name="Ma J."/>
        </authorList>
    </citation>
    <scope>NUCLEOTIDE SEQUENCE [LARGE SCALE GENOMIC DNA]</scope>
    <source>
        <strain evidence="2 3">JCM 15589</strain>
    </source>
</reference>
<dbReference type="RefSeq" id="WP_344245120.1">
    <property type="nucleotide sequence ID" value="NZ_BAAAPM010000002.1"/>
</dbReference>
<protein>
    <recommendedName>
        <fullName evidence="4">ABC-2 type transport system permease protein</fullName>
    </recommendedName>
</protein>
<evidence type="ECO:0000313" key="2">
    <source>
        <dbReference type="EMBL" id="GAA1710850.1"/>
    </source>
</evidence>
<accession>A0ABN2ISI7</accession>
<evidence type="ECO:0000256" key="1">
    <source>
        <dbReference type="SAM" id="Phobius"/>
    </source>
</evidence>
<evidence type="ECO:0000313" key="3">
    <source>
        <dbReference type="Proteomes" id="UP001501138"/>
    </source>
</evidence>
<proteinExistence type="predicted"/>
<keyword evidence="1" id="KW-1133">Transmembrane helix</keyword>
<comment type="caution">
    <text evidence="2">The sequence shown here is derived from an EMBL/GenBank/DDBJ whole genome shotgun (WGS) entry which is preliminary data.</text>
</comment>
<feature type="transmembrane region" description="Helical" evidence="1">
    <location>
        <begin position="82"/>
        <end position="104"/>
    </location>
</feature>
<keyword evidence="3" id="KW-1185">Reference proteome</keyword>
<dbReference type="Proteomes" id="UP001501138">
    <property type="component" value="Unassembled WGS sequence"/>
</dbReference>
<feature type="transmembrane region" description="Helical" evidence="1">
    <location>
        <begin position="43"/>
        <end position="62"/>
    </location>
</feature>
<keyword evidence="1" id="KW-0472">Membrane</keyword>
<feature type="transmembrane region" description="Helical" evidence="1">
    <location>
        <begin position="221"/>
        <end position="240"/>
    </location>
</feature>
<gene>
    <name evidence="2" type="ORF">GCM10009809_04020</name>
</gene>
<keyword evidence="1" id="KW-0812">Transmembrane</keyword>
<dbReference type="EMBL" id="BAAAPM010000002">
    <property type="protein sequence ID" value="GAA1710850.1"/>
    <property type="molecule type" value="Genomic_DNA"/>
</dbReference>
<name>A0ABN2ISI7_9MICO</name>
<organism evidence="2 3">
    <name type="scientific">Isoptericola hypogeus</name>
    <dbReference type="NCBI Taxonomy" id="300179"/>
    <lineage>
        <taxon>Bacteria</taxon>
        <taxon>Bacillati</taxon>
        <taxon>Actinomycetota</taxon>
        <taxon>Actinomycetes</taxon>
        <taxon>Micrococcales</taxon>
        <taxon>Promicromonosporaceae</taxon>
        <taxon>Isoptericola</taxon>
    </lineage>
</organism>
<evidence type="ECO:0008006" key="4">
    <source>
        <dbReference type="Google" id="ProtNLM"/>
    </source>
</evidence>
<feature type="transmembrane region" description="Helical" evidence="1">
    <location>
        <begin position="186"/>
        <end position="214"/>
    </location>
</feature>
<feature type="transmembrane region" description="Helical" evidence="1">
    <location>
        <begin position="260"/>
        <end position="280"/>
    </location>
</feature>
<sequence length="291" mass="31431">MAQQLIDCAGGAERPARTGARHESHELFIRLLRTESRRARRSWSSLVGLGIVALPTAQALTQVSSNRLWDNFDLFTLMMSDWLPLLFPLLVTALYLPRFAGELSHGFIRPVRPRTPIGTFLDSRIATAALLAFGVFFVAVAIAALVAFVGNAGHAITPLTPPGAGETPHPVSGRTTFSPLYSISPALYGVAMATWIGANAALWSVVGGLCLLLVGNRFLALAAPTVLFMVLQVAIAYAGFDAFILTGSIFQSNIVQQPAWYPFVQFAGVGLVVALAYAWVRRRRYETSGVE</sequence>
<feature type="transmembrane region" description="Helical" evidence="1">
    <location>
        <begin position="125"/>
        <end position="149"/>
    </location>
</feature>